<evidence type="ECO:0000313" key="2">
    <source>
        <dbReference type="RefSeq" id="XP_059602912.1"/>
    </source>
</evidence>
<reference evidence="2" key="2">
    <citation type="submission" date="2025-08" db="UniProtKB">
        <authorList>
            <consortium name="RefSeq"/>
        </authorList>
    </citation>
    <scope>IDENTIFICATION</scope>
</reference>
<proteinExistence type="predicted"/>
<reference evidence="2" key="1">
    <citation type="submission" date="2025-02" db="EMBL/GenBank/DDBJ databases">
        <authorList>
            <consortium name="NCBI Genome Project"/>
        </authorList>
    </citation>
    <scope>NUCLEOTIDE SEQUENCE</scope>
</reference>
<feature type="transmembrane region" description="Helical" evidence="1">
    <location>
        <begin position="45"/>
        <end position="64"/>
    </location>
</feature>
<evidence type="ECO:0000256" key="1">
    <source>
        <dbReference type="SAM" id="Phobius"/>
    </source>
</evidence>
<gene>
    <name evidence="2" type="ORF">An18g03680</name>
</gene>
<protein>
    <submittedName>
        <fullName evidence="2">Uncharacterized protein</fullName>
    </submittedName>
</protein>
<dbReference type="RefSeq" id="XP_059602912.1">
    <property type="nucleotide sequence ID" value="XM_059745733.1"/>
</dbReference>
<dbReference type="VEuPathDB" id="FungiDB:An18g03680"/>
<sequence>MSLWTISLVTQILCLALVTAFVALRGVVAWRFKKGVDVEDDIIKMALANAGVKLGFCFVSLVYYTTYPNHTISIYTEL</sequence>
<keyword evidence="1" id="KW-1133">Transmembrane helix</keyword>
<accession>A0AAJ8BT71</accession>
<keyword evidence="1" id="KW-0812">Transmembrane</keyword>
<dbReference type="GeneID" id="84593701"/>
<organism evidence="2">
    <name type="scientific">Aspergillus niger</name>
    <dbReference type="NCBI Taxonomy" id="5061"/>
    <lineage>
        <taxon>Eukaryota</taxon>
        <taxon>Fungi</taxon>
        <taxon>Dikarya</taxon>
        <taxon>Ascomycota</taxon>
        <taxon>Pezizomycotina</taxon>
        <taxon>Eurotiomycetes</taxon>
        <taxon>Eurotiomycetidae</taxon>
        <taxon>Eurotiales</taxon>
        <taxon>Aspergillaceae</taxon>
        <taxon>Aspergillus</taxon>
        <taxon>Aspergillus subgen. Circumdati</taxon>
    </lineage>
</organism>
<dbReference type="KEGG" id="ang:An18g03680"/>
<dbReference type="AlphaFoldDB" id="A0AAJ8BT71"/>
<keyword evidence="1" id="KW-0472">Membrane</keyword>
<name>A0AAJ8BT71_ASPNG</name>